<dbReference type="InterPro" id="IPR007841">
    <property type="entry name" value="UPF0210"/>
</dbReference>
<dbReference type="Proteomes" id="UP000034320">
    <property type="component" value="Unassembled WGS sequence"/>
</dbReference>
<dbReference type="AlphaFoldDB" id="A0A0G1BGR8"/>
<gene>
    <name evidence="1" type="ORF">UV09_C0035G0002</name>
</gene>
<protein>
    <recommendedName>
        <fullName evidence="3">DUF711 family protein</fullName>
    </recommendedName>
</protein>
<evidence type="ECO:0000313" key="1">
    <source>
        <dbReference type="EMBL" id="KKS45526.1"/>
    </source>
</evidence>
<comment type="caution">
    <text evidence="1">The sequence shown here is derived from an EMBL/GenBank/DDBJ whole genome shotgun (WGS) entry which is preliminary data.</text>
</comment>
<reference evidence="1 2" key="1">
    <citation type="journal article" date="2015" name="Nature">
        <title>rRNA introns, odd ribosomes, and small enigmatic genomes across a large radiation of phyla.</title>
        <authorList>
            <person name="Brown C.T."/>
            <person name="Hug L.A."/>
            <person name="Thomas B.C."/>
            <person name="Sharon I."/>
            <person name="Castelle C.J."/>
            <person name="Singh A."/>
            <person name="Wilkins M.J."/>
            <person name="Williams K.H."/>
            <person name="Banfield J.F."/>
        </authorList>
    </citation>
    <scope>NUCLEOTIDE SEQUENCE [LARGE SCALE GENOMIC DNA]</scope>
</reference>
<evidence type="ECO:0000313" key="2">
    <source>
        <dbReference type="Proteomes" id="UP000034320"/>
    </source>
</evidence>
<dbReference type="Pfam" id="PF05167">
    <property type="entry name" value="DUF711"/>
    <property type="match status" value="1"/>
</dbReference>
<dbReference type="SUPFAM" id="SSF51998">
    <property type="entry name" value="PFL-like glycyl radical enzymes"/>
    <property type="match status" value="1"/>
</dbReference>
<dbReference type="Gene3D" id="3.20.70.20">
    <property type="match status" value="1"/>
</dbReference>
<dbReference type="PANTHER" id="PTHR37560">
    <property type="entry name" value="UPF0210 PROTEIN SPR0218"/>
    <property type="match status" value="1"/>
</dbReference>
<proteinExistence type="predicted"/>
<accession>A0A0G1BGR8</accession>
<name>A0A0G1BGR8_9BACT</name>
<organism evidence="1 2">
    <name type="scientific">Candidatus Gottesmanbacteria bacterium GW2011_GWA2_42_18</name>
    <dbReference type="NCBI Taxonomy" id="1618442"/>
    <lineage>
        <taxon>Bacteria</taxon>
        <taxon>Candidatus Gottesmaniibacteriota</taxon>
    </lineage>
</organism>
<dbReference type="PANTHER" id="PTHR37560:SF2">
    <property type="entry name" value="DUF711 DOMAIN-CONTAINING PROTEIN"/>
    <property type="match status" value="1"/>
</dbReference>
<evidence type="ECO:0008006" key="3">
    <source>
        <dbReference type="Google" id="ProtNLM"/>
    </source>
</evidence>
<sequence>MVTPKKIIRSICLFTSSPAGSSFDDLQSFRKHLISRSFEVQTLRLCSPALIKIMEMDKSYSGKGYIFGVGSLTTETINKYLSRLLAGSETHWNLDLTVKEIENEDIQILFKIIKNNPQKTFNFAYVFNNRSSSPFFPSANYLDEGFSIGLQSTDLSLGCNSLHEWLENQKSAWQEINDLFTSDSRFLGIDSSVAPLVTDSGSFIGFIKRLGLNFSQTVTTDFYLTITDFIKKNNPKPIGLCGLMFPCLEDAELANEYENGNFAIERNIYLSLHSGLGIDTYPIGIDENPQRVLEILKLLQKLSNKYTKPLSCRFVSDGKTRIGGKSDFQNQYLKDVVIRKL</sequence>
<dbReference type="EMBL" id="LCDD01000035">
    <property type="protein sequence ID" value="KKS45526.1"/>
    <property type="molecule type" value="Genomic_DNA"/>
</dbReference>